<proteinExistence type="predicted"/>
<feature type="compositionally biased region" description="Basic and acidic residues" evidence="1">
    <location>
        <begin position="7"/>
        <end position="20"/>
    </location>
</feature>
<accession>A0A1X7USN5</accession>
<dbReference type="EnsemblMetazoa" id="Aqu2.1.30788_001">
    <property type="protein sequence ID" value="Aqu2.1.30788_001"/>
    <property type="gene ID" value="Aqu2.1.30788"/>
</dbReference>
<dbReference type="InParanoid" id="A0A1X7USN5"/>
<feature type="compositionally biased region" description="Basic and acidic residues" evidence="1">
    <location>
        <begin position="77"/>
        <end position="98"/>
    </location>
</feature>
<evidence type="ECO:0000313" key="2">
    <source>
        <dbReference type="EnsemblMetazoa" id="Aqu2.1.30788_001"/>
    </source>
</evidence>
<feature type="region of interest" description="Disordered" evidence="1">
    <location>
        <begin position="77"/>
        <end position="134"/>
    </location>
</feature>
<feature type="compositionally biased region" description="Basic and acidic residues" evidence="1">
    <location>
        <begin position="119"/>
        <end position="134"/>
    </location>
</feature>
<dbReference type="AlphaFoldDB" id="A0A1X7USN5"/>
<name>A0A1X7USN5_AMPQE</name>
<evidence type="ECO:0000256" key="1">
    <source>
        <dbReference type="SAM" id="MobiDB-lite"/>
    </source>
</evidence>
<feature type="compositionally biased region" description="Polar residues" evidence="1">
    <location>
        <begin position="23"/>
        <end position="39"/>
    </location>
</feature>
<organism evidence="2">
    <name type="scientific">Amphimedon queenslandica</name>
    <name type="common">Sponge</name>
    <dbReference type="NCBI Taxonomy" id="400682"/>
    <lineage>
        <taxon>Eukaryota</taxon>
        <taxon>Metazoa</taxon>
        <taxon>Porifera</taxon>
        <taxon>Demospongiae</taxon>
        <taxon>Heteroscleromorpha</taxon>
        <taxon>Haplosclerida</taxon>
        <taxon>Niphatidae</taxon>
        <taxon>Amphimedon</taxon>
    </lineage>
</organism>
<reference evidence="2" key="1">
    <citation type="submission" date="2017-05" db="UniProtKB">
        <authorList>
            <consortium name="EnsemblMetazoa"/>
        </authorList>
    </citation>
    <scope>IDENTIFICATION</scope>
</reference>
<protein>
    <submittedName>
        <fullName evidence="2">Uncharacterized protein</fullName>
    </submittedName>
</protein>
<sequence length="134" mass="15445">MAENEDVLGHSKADETETLRDPGSSSDNPRTGTTTIKDTTQADDRSTRMMLQMLIEDCRERYWQFAEKLLREQELRRQNEEVLEEQWRKDEETARKDSSTGADESAPGSGQRNLCSERGYIERARSERQGRESG</sequence>
<feature type="region of interest" description="Disordered" evidence="1">
    <location>
        <begin position="1"/>
        <end position="46"/>
    </location>
</feature>